<evidence type="ECO:0000313" key="11">
    <source>
        <dbReference type="Proteomes" id="UP000008457"/>
    </source>
</evidence>
<evidence type="ECO:0000256" key="1">
    <source>
        <dbReference type="ARBA" id="ARBA00004651"/>
    </source>
</evidence>
<dbReference type="HOGENOM" id="CLU_039483_0_2_9"/>
<evidence type="ECO:0000313" key="10">
    <source>
        <dbReference type="EMBL" id="AEE96467.1"/>
    </source>
</evidence>
<keyword evidence="4" id="KW-1003">Cell membrane</keyword>
<feature type="transmembrane region" description="Helical" evidence="8">
    <location>
        <begin position="215"/>
        <end position="236"/>
    </location>
</feature>
<keyword evidence="3" id="KW-0813">Transport</keyword>
<feature type="transmembrane region" description="Helical" evidence="8">
    <location>
        <begin position="292"/>
        <end position="313"/>
    </location>
</feature>
<comment type="subcellular location">
    <subcellularLocation>
        <location evidence="1">Cell membrane</location>
        <topology evidence="1">Multi-pass membrane protein</topology>
    </subcellularLocation>
</comment>
<gene>
    <name evidence="10" type="ordered locus">Mahau_1273</name>
</gene>
<evidence type="ECO:0000256" key="6">
    <source>
        <dbReference type="ARBA" id="ARBA00022989"/>
    </source>
</evidence>
<reference evidence="11" key="1">
    <citation type="submission" date="2010-11" db="EMBL/GenBank/DDBJ databases">
        <title>The complete genome of Mahella australiensis DSM 15567.</title>
        <authorList>
            <consortium name="US DOE Joint Genome Institute (JGI-PGF)"/>
            <person name="Lucas S."/>
            <person name="Copeland A."/>
            <person name="Lapidus A."/>
            <person name="Bruce D."/>
            <person name="Goodwin L."/>
            <person name="Pitluck S."/>
            <person name="Kyrpides N."/>
            <person name="Mavromatis K."/>
            <person name="Pagani I."/>
            <person name="Ivanova N."/>
            <person name="Teshima H."/>
            <person name="Brettin T."/>
            <person name="Detter J.C."/>
            <person name="Han C."/>
            <person name="Tapia R."/>
            <person name="Land M."/>
            <person name="Hauser L."/>
            <person name="Markowitz V."/>
            <person name="Cheng J.-F."/>
            <person name="Hugenholtz P."/>
            <person name="Woyke T."/>
            <person name="Wu D."/>
            <person name="Spring S."/>
            <person name="Pukall R."/>
            <person name="Steenblock K."/>
            <person name="Schneider S."/>
            <person name="Klenk H.-P."/>
            <person name="Eisen J.A."/>
        </authorList>
    </citation>
    <scope>NUCLEOTIDE SEQUENCE [LARGE SCALE GENOMIC DNA]</scope>
    <source>
        <strain evidence="11">DSM 15567 / CIP 107919 / 50-1 BON</strain>
    </source>
</reference>
<dbReference type="EMBL" id="CP002360">
    <property type="protein sequence ID" value="AEE96467.1"/>
    <property type="molecule type" value="Genomic_DNA"/>
</dbReference>
<protein>
    <submittedName>
        <fullName evidence="10">ABC-2 type transporter</fullName>
    </submittedName>
</protein>
<dbReference type="STRING" id="697281.Mahau_1273"/>
<evidence type="ECO:0000256" key="8">
    <source>
        <dbReference type="SAM" id="Phobius"/>
    </source>
</evidence>
<evidence type="ECO:0000259" key="9">
    <source>
        <dbReference type="PROSITE" id="PS51012"/>
    </source>
</evidence>
<feature type="transmembrane region" description="Helical" evidence="8">
    <location>
        <begin position="325"/>
        <end position="344"/>
    </location>
</feature>
<proteinExistence type="inferred from homology"/>
<dbReference type="eggNOG" id="COG1511">
    <property type="taxonomic scope" value="Bacteria"/>
</dbReference>
<dbReference type="RefSeq" id="WP_013780897.1">
    <property type="nucleotide sequence ID" value="NC_015520.1"/>
</dbReference>
<evidence type="ECO:0000256" key="5">
    <source>
        <dbReference type="ARBA" id="ARBA00022692"/>
    </source>
</evidence>
<feature type="transmembrane region" description="Helical" evidence="8">
    <location>
        <begin position="21"/>
        <end position="39"/>
    </location>
</feature>
<reference evidence="10 11" key="2">
    <citation type="journal article" date="2011" name="Stand. Genomic Sci.">
        <title>Complete genome sequence of Mahella australiensis type strain (50-1 BON).</title>
        <authorList>
            <person name="Sikorski J."/>
            <person name="Teshima H."/>
            <person name="Nolan M."/>
            <person name="Lucas S."/>
            <person name="Hammon N."/>
            <person name="Deshpande S."/>
            <person name="Cheng J.F."/>
            <person name="Pitluck S."/>
            <person name="Liolios K."/>
            <person name="Pagani I."/>
            <person name="Ivanova N."/>
            <person name="Huntemann M."/>
            <person name="Mavromatis K."/>
            <person name="Ovchinikova G."/>
            <person name="Pati A."/>
            <person name="Tapia R."/>
            <person name="Han C."/>
            <person name="Goodwin L."/>
            <person name="Chen A."/>
            <person name="Palaniappan K."/>
            <person name="Land M."/>
            <person name="Hauser L."/>
            <person name="Ngatchou-Djao O.D."/>
            <person name="Rohde M."/>
            <person name="Pukall R."/>
            <person name="Spring S."/>
            <person name="Abt B."/>
            <person name="Goker M."/>
            <person name="Detter J.C."/>
            <person name="Woyke T."/>
            <person name="Bristow J."/>
            <person name="Markowitz V."/>
            <person name="Hugenholtz P."/>
            <person name="Eisen J.A."/>
            <person name="Kyrpides N.C."/>
            <person name="Klenk H.P."/>
            <person name="Lapidus A."/>
        </authorList>
    </citation>
    <scope>NUCLEOTIDE SEQUENCE [LARGE SCALE GENOMIC DNA]</scope>
    <source>
        <strain evidence="11">DSM 15567 / CIP 107919 / 50-1 BON</strain>
    </source>
</reference>
<keyword evidence="11" id="KW-1185">Reference proteome</keyword>
<dbReference type="AlphaFoldDB" id="F3ZWM4"/>
<dbReference type="Proteomes" id="UP000008457">
    <property type="component" value="Chromosome"/>
</dbReference>
<dbReference type="PROSITE" id="PS51012">
    <property type="entry name" value="ABC_TM2"/>
    <property type="match status" value="1"/>
</dbReference>
<dbReference type="GO" id="GO:0140359">
    <property type="term" value="F:ABC-type transporter activity"/>
    <property type="evidence" value="ECO:0007669"/>
    <property type="project" value="InterPro"/>
</dbReference>
<dbReference type="InterPro" id="IPR047817">
    <property type="entry name" value="ABC2_TM_bact-type"/>
</dbReference>
<dbReference type="InterPro" id="IPR051449">
    <property type="entry name" value="ABC-2_transporter_component"/>
</dbReference>
<dbReference type="eggNOG" id="COG0842">
    <property type="taxonomic scope" value="Bacteria"/>
</dbReference>
<dbReference type="GO" id="GO:0005886">
    <property type="term" value="C:plasma membrane"/>
    <property type="evidence" value="ECO:0007669"/>
    <property type="project" value="UniProtKB-SubCell"/>
</dbReference>
<evidence type="ECO:0000256" key="3">
    <source>
        <dbReference type="ARBA" id="ARBA00022448"/>
    </source>
</evidence>
<dbReference type="Gene3D" id="3.40.1710.10">
    <property type="entry name" value="abc type-2 transporter like domain"/>
    <property type="match status" value="1"/>
</dbReference>
<keyword evidence="6 8" id="KW-1133">Transmembrane helix</keyword>
<dbReference type="PANTHER" id="PTHR30294">
    <property type="entry name" value="MEMBRANE COMPONENT OF ABC TRANSPORTER YHHJ-RELATED"/>
    <property type="match status" value="1"/>
</dbReference>
<name>F3ZWM4_MAHA5</name>
<dbReference type="PANTHER" id="PTHR30294:SF45">
    <property type="entry name" value="LINEARMYCIN RESISTANCE PERMEASE PROTEIN LNRN"/>
    <property type="match status" value="1"/>
</dbReference>
<keyword evidence="5 8" id="KW-0812">Transmembrane</keyword>
<evidence type="ECO:0000256" key="4">
    <source>
        <dbReference type="ARBA" id="ARBA00022475"/>
    </source>
</evidence>
<feature type="transmembrane region" description="Helical" evidence="8">
    <location>
        <begin position="380"/>
        <end position="400"/>
    </location>
</feature>
<evidence type="ECO:0000256" key="2">
    <source>
        <dbReference type="ARBA" id="ARBA00007783"/>
    </source>
</evidence>
<feature type="domain" description="ABC transmembrane type-2" evidence="9">
    <location>
        <begin position="180"/>
        <end position="405"/>
    </location>
</feature>
<evidence type="ECO:0000256" key="7">
    <source>
        <dbReference type="ARBA" id="ARBA00023136"/>
    </source>
</evidence>
<accession>F3ZWM4</accession>
<dbReference type="OrthoDB" id="266913at2"/>
<dbReference type="InterPro" id="IPR013525">
    <property type="entry name" value="ABC2_TM"/>
</dbReference>
<keyword evidence="7 8" id="KW-0472">Membrane</keyword>
<dbReference type="Pfam" id="PF12698">
    <property type="entry name" value="ABC2_membrane_3"/>
    <property type="match status" value="1"/>
</dbReference>
<feature type="transmembrane region" description="Helical" evidence="8">
    <location>
        <begin position="264"/>
        <end position="286"/>
    </location>
</feature>
<sequence>MRKAIEIIKIMLLQTWKDKSNIVWMVALPVLFSFIFGSMTGGSGGNMPKDDIPIAVADSDNSALSKSIVEAVDQNERYIVEMIEEDALRSGVMDGDYGAGLIIPAGLEASVANGESVLQCRLVAMDMSNIAMGVSQTAITQIQQYVTAYQAGEIAADYIAESSRSGSVDAEQAGKLAYDATMANLKEQPLIDVEYSLAGQPDEPNQDPLSSMNRVFAGFMIMFVMFTVTYAAGDILDEKRYNTWSRLLAAPVSRASIMGGKLGGAYILGVIQIAILLGIGIPLFGVELSGNATGALAVMAAFMFTVTGIGLFMSTIVKTMGQLQGLGALVITATSMLAGVFWPVELTSDTMQAIAKFIPQYWAIKGFTDATVANASMSTLWPVIGMLLLFAAAFFTAAAIRLRYQVE</sequence>
<comment type="similarity">
    <text evidence="2">Belongs to the ABC-2 integral membrane protein family.</text>
</comment>
<dbReference type="KEGG" id="mas:Mahau_1273"/>
<organism evidence="10 11">
    <name type="scientific">Mahella australiensis (strain DSM 15567 / CIP 107919 / 50-1 BON)</name>
    <dbReference type="NCBI Taxonomy" id="697281"/>
    <lineage>
        <taxon>Bacteria</taxon>
        <taxon>Bacillati</taxon>
        <taxon>Bacillota</taxon>
        <taxon>Clostridia</taxon>
        <taxon>Thermoanaerobacterales</taxon>
        <taxon>Thermoanaerobacterales Family IV. Incertae Sedis</taxon>
        <taxon>Mahella</taxon>
    </lineage>
</organism>